<feature type="transmembrane region" description="Helical" evidence="6">
    <location>
        <begin position="139"/>
        <end position="156"/>
    </location>
</feature>
<accession>A0A9P7B766</accession>
<dbReference type="OrthoDB" id="1935484at2759"/>
<keyword evidence="5 6" id="KW-0472">Membrane</keyword>
<dbReference type="PANTHER" id="PTHR43791">
    <property type="entry name" value="PERMEASE-RELATED"/>
    <property type="match status" value="1"/>
</dbReference>
<feature type="transmembrane region" description="Helical" evidence="6">
    <location>
        <begin position="209"/>
        <end position="227"/>
    </location>
</feature>
<name>A0A9P7B766_RHOMI</name>
<feature type="transmembrane region" description="Helical" evidence="6">
    <location>
        <begin position="513"/>
        <end position="531"/>
    </location>
</feature>
<dbReference type="InterPro" id="IPR011701">
    <property type="entry name" value="MFS"/>
</dbReference>
<dbReference type="GO" id="GO:0016020">
    <property type="term" value="C:membrane"/>
    <property type="evidence" value="ECO:0007669"/>
    <property type="project" value="UniProtKB-SubCell"/>
</dbReference>
<evidence type="ECO:0000256" key="5">
    <source>
        <dbReference type="ARBA" id="ARBA00023136"/>
    </source>
</evidence>
<sequence>MAHIATAADALPVEPSLDIVNRRPDSDLSSLDDVLKDDKLKDEYGLRSETSSLYDRASAGPLAPSDVQPYTAGAAILHFLHIRRRPKDYDLDAVATQESVFDGPLATHYVPNDEYENKDAFEPAFRWTKREERALRRKIDAKIFLWILIMFMALDIDRGNMANATADNLLHDLKLTQGDYNLGNTLSKLGFLIAELPSQMIGKKLGVDIWLPMQVVLFSILSFAQFWMKGRTSFLAFRFFIALGQGGFIPDCILFLSYFYTSYELPIRLAVFWCINYFASLLTAFMAVGLLKLRGTLGYAGWQWMFLIEGLLTAVVGLASFFLLPAGPSQTKSWWRPKGYFTDREVKIIVNKVVRDDPSKATMHNRQALSPGLLWKSLKDYDLWPMYLIGLTFGIPGVPLSFYFQISMKRLGFSTVKANLLSVPNTVWSMFNLILLTAATEVFQNRWFLCSLENWWWLAPFIALITLPDPISPWTYFALATVILSFPYAHAAQVGWASRNAGSVRTRTVSASIYNMAVQTSSIIGANIYQASDAPRYKKGNSILLGITALNLIVIYPGVGFYYKWRNAQKAKKWDALSTEGKREYLATTKDDGCKRLDFRFAY</sequence>
<feature type="transmembrane region" description="Helical" evidence="6">
    <location>
        <begin position="543"/>
        <end position="563"/>
    </location>
</feature>
<keyword evidence="3 6" id="KW-0812">Transmembrane</keyword>
<dbReference type="SUPFAM" id="SSF103473">
    <property type="entry name" value="MFS general substrate transporter"/>
    <property type="match status" value="1"/>
</dbReference>
<protein>
    <submittedName>
        <fullName evidence="7">Uncharacterized protein</fullName>
    </submittedName>
</protein>
<keyword evidence="4 6" id="KW-1133">Transmembrane helix</keyword>
<evidence type="ECO:0000256" key="3">
    <source>
        <dbReference type="ARBA" id="ARBA00022692"/>
    </source>
</evidence>
<dbReference type="InterPro" id="IPR036259">
    <property type="entry name" value="MFS_trans_sf"/>
</dbReference>
<keyword evidence="8" id="KW-1185">Reference proteome</keyword>
<dbReference type="GO" id="GO:0022857">
    <property type="term" value="F:transmembrane transporter activity"/>
    <property type="evidence" value="ECO:0007669"/>
    <property type="project" value="InterPro"/>
</dbReference>
<feature type="transmembrane region" description="Helical" evidence="6">
    <location>
        <begin position="303"/>
        <end position="324"/>
    </location>
</feature>
<evidence type="ECO:0000256" key="4">
    <source>
        <dbReference type="ARBA" id="ARBA00022989"/>
    </source>
</evidence>
<evidence type="ECO:0000256" key="6">
    <source>
        <dbReference type="SAM" id="Phobius"/>
    </source>
</evidence>
<proteinExistence type="predicted"/>
<dbReference type="EMBL" id="PUHQ01000026">
    <property type="protein sequence ID" value="KAG0662548.1"/>
    <property type="molecule type" value="Genomic_DNA"/>
</dbReference>
<reference evidence="7 8" key="1">
    <citation type="submission" date="2020-11" db="EMBL/GenBank/DDBJ databases">
        <title>Kefir isolates.</title>
        <authorList>
            <person name="Marcisauskas S."/>
            <person name="Kim Y."/>
            <person name="Blasche S."/>
        </authorList>
    </citation>
    <scope>NUCLEOTIDE SEQUENCE [LARGE SCALE GENOMIC DNA]</scope>
    <source>
        <strain evidence="7 8">KR</strain>
    </source>
</reference>
<gene>
    <name evidence="7" type="ORF">C6P46_003290</name>
</gene>
<evidence type="ECO:0000313" key="7">
    <source>
        <dbReference type="EMBL" id="KAG0662548.1"/>
    </source>
</evidence>
<feature type="transmembrane region" description="Helical" evidence="6">
    <location>
        <begin position="474"/>
        <end position="492"/>
    </location>
</feature>
<organism evidence="7 8">
    <name type="scientific">Rhodotorula mucilaginosa</name>
    <name type="common">Yeast</name>
    <name type="synonym">Rhodotorula rubra</name>
    <dbReference type="NCBI Taxonomy" id="5537"/>
    <lineage>
        <taxon>Eukaryota</taxon>
        <taxon>Fungi</taxon>
        <taxon>Dikarya</taxon>
        <taxon>Basidiomycota</taxon>
        <taxon>Pucciniomycotina</taxon>
        <taxon>Microbotryomycetes</taxon>
        <taxon>Sporidiobolales</taxon>
        <taxon>Sporidiobolaceae</taxon>
        <taxon>Rhodotorula</taxon>
    </lineage>
</organism>
<comment type="subcellular location">
    <subcellularLocation>
        <location evidence="1">Membrane</location>
        <topology evidence="1">Multi-pass membrane protein</topology>
    </subcellularLocation>
</comment>
<feature type="transmembrane region" description="Helical" evidence="6">
    <location>
        <begin position="267"/>
        <end position="291"/>
    </location>
</feature>
<comment type="caution">
    <text evidence="7">The sequence shown here is derived from an EMBL/GenBank/DDBJ whole genome shotgun (WGS) entry which is preliminary data.</text>
</comment>
<keyword evidence="2" id="KW-0813">Transport</keyword>
<dbReference type="FunFam" id="1.20.1250.20:FF:000106">
    <property type="entry name" value="MFS transporter, putative"/>
    <property type="match status" value="1"/>
</dbReference>
<feature type="transmembrane region" description="Helical" evidence="6">
    <location>
        <begin position="239"/>
        <end position="261"/>
    </location>
</feature>
<dbReference type="Gene3D" id="1.20.1250.20">
    <property type="entry name" value="MFS general substrate transporter like domains"/>
    <property type="match status" value="1"/>
</dbReference>
<feature type="transmembrane region" description="Helical" evidence="6">
    <location>
        <begin position="418"/>
        <end position="439"/>
    </location>
</feature>
<dbReference type="Pfam" id="PF07690">
    <property type="entry name" value="MFS_1"/>
    <property type="match status" value="1"/>
</dbReference>
<dbReference type="PANTHER" id="PTHR43791:SF65">
    <property type="entry name" value="MAJOR FACILITATOR SUPERFAMILY (MFS) PROFILE DOMAIN-CONTAINING PROTEIN-RELATED"/>
    <property type="match status" value="1"/>
</dbReference>
<dbReference type="AlphaFoldDB" id="A0A9P7B766"/>
<evidence type="ECO:0000256" key="2">
    <source>
        <dbReference type="ARBA" id="ARBA00022448"/>
    </source>
</evidence>
<evidence type="ECO:0000313" key="8">
    <source>
        <dbReference type="Proteomes" id="UP000777482"/>
    </source>
</evidence>
<dbReference type="Proteomes" id="UP000777482">
    <property type="component" value="Unassembled WGS sequence"/>
</dbReference>
<feature type="transmembrane region" description="Helical" evidence="6">
    <location>
        <begin position="384"/>
        <end position="406"/>
    </location>
</feature>
<evidence type="ECO:0000256" key="1">
    <source>
        <dbReference type="ARBA" id="ARBA00004141"/>
    </source>
</evidence>